<dbReference type="InterPro" id="IPR050764">
    <property type="entry name" value="CbbQ/NirQ/NorQ/GpvN"/>
</dbReference>
<name>A0A0B7MNI8_9FIRM</name>
<dbReference type="AlphaFoldDB" id="A0A0B7MNI8"/>
<dbReference type="InterPro" id="IPR011704">
    <property type="entry name" value="ATPase_dyneun-rel_AAA"/>
</dbReference>
<dbReference type="InterPro" id="IPR027417">
    <property type="entry name" value="P-loop_NTPase"/>
</dbReference>
<dbReference type="SMART" id="SM00382">
    <property type="entry name" value="AAA"/>
    <property type="match status" value="1"/>
</dbReference>
<dbReference type="Pfam" id="PF07728">
    <property type="entry name" value="AAA_5"/>
    <property type="match status" value="1"/>
</dbReference>
<dbReference type="GO" id="GO:0005524">
    <property type="term" value="F:ATP binding"/>
    <property type="evidence" value="ECO:0007669"/>
    <property type="project" value="InterPro"/>
</dbReference>
<sequence length="289" mass="32506">MCYIINEDELNTIYLALCLEKPLLVSGPAGVGKTELAKVLSDVLGARLIRLQCHEGLDESKSLYDWNIQRQLINIHLSSRTQGSEKTEEDLFSLDYILQRPLLQAITQQEQVLLLIDEIDRSDRDFEAFLLELLSDYQVSIPEIGTVKATCKPVVVITNSGERDLSEALRRRCVFLYLDNPTIQEEASILRARVPDVLETLNENIALAVAMLRDKGSQLGYGNAQLLDWARVLLMLDADRFQKDYVVNCMEQLAWNRENITAVMESYGHMTDSSGNRAGKNAGNGEIKG</sequence>
<dbReference type="Gene3D" id="3.40.50.300">
    <property type="entry name" value="P-loop containing nucleotide triphosphate hydrolases"/>
    <property type="match status" value="1"/>
</dbReference>
<evidence type="ECO:0000313" key="2">
    <source>
        <dbReference type="EMBL" id="CEO89793.1"/>
    </source>
</evidence>
<dbReference type="PANTHER" id="PTHR42759:SF1">
    <property type="entry name" value="MAGNESIUM-CHELATASE SUBUNIT CHLD"/>
    <property type="match status" value="1"/>
</dbReference>
<proteinExistence type="predicted"/>
<reference evidence="3" key="1">
    <citation type="submission" date="2015-01" db="EMBL/GenBank/DDBJ databases">
        <authorList>
            <person name="Manzoor Shahid"/>
            <person name="Zubair Saima"/>
        </authorList>
    </citation>
    <scope>NUCLEOTIDE SEQUENCE [LARGE SCALE GENOMIC DNA]</scope>
    <source>
        <strain evidence="3">Sp3</strain>
    </source>
</reference>
<dbReference type="EMBL" id="CDRZ01000259">
    <property type="protein sequence ID" value="CEO89793.1"/>
    <property type="molecule type" value="Genomic_DNA"/>
</dbReference>
<dbReference type="InterPro" id="IPR003593">
    <property type="entry name" value="AAA+_ATPase"/>
</dbReference>
<dbReference type="RefSeq" id="WP_044665673.1">
    <property type="nucleotide sequence ID" value="NZ_CDRZ01000259.1"/>
</dbReference>
<organism evidence="2 3">
    <name type="scientific">Syntrophaceticus schinkii</name>
    <dbReference type="NCBI Taxonomy" id="499207"/>
    <lineage>
        <taxon>Bacteria</taxon>
        <taxon>Bacillati</taxon>
        <taxon>Bacillota</taxon>
        <taxon>Clostridia</taxon>
        <taxon>Thermoanaerobacterales</taxon>
        <taxon>Thermoanaerobacterales Family III. Incertae Sedis</taxon>
        <taxon>Syntrophaceticus</taxon>
    </lineage>
</organism>
<dbReference type="CDD" id="cd00009">
    <property type="entry name" value="AAA"/>
    <property type="match status" value="1"/>
</dbReference>
<dbReference type="Proteomes" id="UP000046155">
    <property type="component" value="Unassembled WGS sequence"/>
</dbReference>
<evidence type="ECO:0000313" key="3">
    <source>
        <dbReference type="Proteomes" id="UP000046155"/>
    </source>
</evidence>
<feature type="domain" description="AAA+ ATPase" evidence="1">
    <location>
        <begin position="19"/>
        <end position="179"/>
    </location>
</feature>
<dbReference type="OrthoDB" id="9783370at2"/>
<keyword evidence="3" id="KW-1185">Reference proteome</keyword>
<dbReference type="GO" id="GO:0016887">
    <property type="term" value="F:ATP hydrolysis activity"/>
    <property type="evidence" value="ECO:0007669"/>
    <property type="project" value="InterPro"/>
</dbReference>
<evidence type="ECO:0000259" key="1">
    <source>
        <dbReference type="SMART" id="SM00382"/>
    </source>
</evidence>
<dbReference type="PANTHER" id="PTHR42759">
    <property type="entry name" value="MOXR FAMILY PROTEIN"/>
    <property type="match status" value="1"/>
</dbReference>
<dbReference type="SUPFAM" id="SSF52540">
    <property type="entry name" value="P-loop containing nucleoside triphosphate hydrolases"/>
    <property type="match status" value="1"/>
</dbReference>
<gene>
    <name evidence="2" type="ORF">SSCH_600012</name>
</gene>
<protein>
    <submittedName>
        <fullName evidence="2">ATPase associated with various cellular activities AAA_3</fullName>
    </submittedName>
</protein>
<accession>A0A0B7MNI8</accession>